<organism evidence="7 8">
    <name type="scientific">Lolium multiflorum</name>
    <name type="common">Italian ryegrass</name>
    <name type="synonym">Lolium perenne subsp. multiflorum</name>
    <dbReference type="NCBI Taxonomy" id="4521"/>
    <lineage>
        <taxon>Eukaryota</taxon>
        <taxon>Viridiplantae</taxon>
        <taxon>Streptophyta</taxon>
        <taxon>Embryophyta</taxon>
        <taxon>Tracheophyta</taxon>
        <taxon>Spermatophyta</taxon>
        <taxon>Magnoliopsida</taxon>
        <taxon>Liliopsida</taxon>
        <taxon>Poales</taxon>
        <taxon>Poaceae</taxon>
        <taxon>BOP clade</taxon>
        <taxon>Pooideae</taxon>
        <taxon>Poodae</taxon>
        <taxon>Poeae</taxon>
        <taxon>Poeae Chloroplast Group 2 (Poeae type)</taxon>
        <taxon>Loliodinae</taxon>
        <taxon>Loliinae</taxon>
        <taxon>Lolium</taxon>
    </lineage>
</organism>
<dbReference type="EMBL" id="JAUUTY010000006">
    <property type="protein sequence ID" value="KAK1618461.1"/>
    <property type="molecule type" value="Genomic_DNA"/>
</dbReference>
<evidence type="ECO:0000313" key="7">
    <source>
        <dbReference type="EMBL" id="KAK1618461.1"/>
    </source>
</evidence>
<feature type="domain" description="LIM zinc-binding" evidence="6">
    <location>
        <begin position="157"/>
        <end position="217"/>
    </location>
</feature>
<dbReference type="CDD" id="cd09440">
    <property type="entry name" value="LIM1_SF3"/>
    <property type="match status" value="1"/>
</dbReference>
<evidence type="ECO:0000256" key="2">
    <source>
        <dbReference type="ARBA" id="ARBA00022833"/>
    </source>
</evidence>
<dbReference type="AlphaFoldDB" id="A0AAD8RD65"/>
<dbReference type="GO" id="GO:0051015">
    <property type="term" value="F:actin filament binding"/>
    <property type="evidence" value="ECO:0007669"/>
    <property type="project" value="UniProtKB-ARBA"/>
</dbReference>
<dbReference type="Gene3D" id="2.10.110.10">
    <property type="entry name" value="Cysteine Rich Protein"/>
    <property type="match status" value="2"/>
</dbReference>
<evidence type="ECO:0000256" key="4">
    <source>
        <dbReference type="PROSITE-ProRule" id="PRU00125"/>
    </source>
</evidence>
<dbReference type="FunFam" id="2.10.110.10:FF:000002">
    <property type="entry name" value="LIM domain and actin-binding 1"/>
    <property type="match status" value="2"/>
</dbReference>
<feature type="domain" description="LIM zinc-binding" evidence="6">
    <location>
        <begin position="61"/>
        <end position="121"/>
    </location>
</feature>
<evidence type="ECO:0000256" key="1">
    <source>
        <dbReference type="ARBA" id="ARBA00022723"/>
    </source>
</evidence>
<dbReference type="Proteomes" id="UP001231189">
    <property type="component" value="Unassembled WGS sequence"/>
</dbReference>
<keyword evidence="3 4" id="KW-0440">LIM domain</keyword>
<evidence type="ECO:0000313" key="8">
    <source>
        <dbReference type="Proteomes" id="UP001231189"/>
    </source>
</evidence>
<evidence type="ECO:0000256" key="5">
    <source>
        <dbReference type="SAM" id="MobiDB-lite"/>
    </source>
</evidence>
<dbReference type="GO" id="GO:0046872">
    <property type="term" value="F:metal ion binding"/>
    <property type="evidence" value="ECO:0007669"/>
    <property type="project" value="UniProtKB-KW"/>
</dbReference>
<dbReference type="InterPro" id="IPR001781">
    <property type="entry name" value="Znf_LIM"/>
</dbReference>
<keyword evidence="1 4" id="KW-0479">Metal-binding</keyword>
<dbReference type="SUPFAM" id="SSF57716">
    <property type="entry name" value="Glucocorticoid receptor-like (DNA-binding domain)"/>
    <property type="match status" value="4"/>
</dbReference>
<dbReference type="SMART" id="SM00132">
    <property type="entry name" value="LIM"/>
    <property type="match status" value="2"/>
</dbReference>
<evidence type="ECO:0000259" key="6">
    <source>
        <dbReference type="PROSITE" id="PS50023"/>
    </source>
</evidence>
<name>A0AAD8RD65_LOLMU</name>
<dbReference type="Pfam" id="PF00412">
    <property type="entry name" value="LIM"/>
    <property type="match status" value="2"/>
</dbReference>
<protein>
    <recommendedName>
        <fullName evidence="6">LIM zinc-binding domain-containing protein</fullName>
    </recommendedName>
</protein>
<keyword evidence="8" id="KW-1185">Reference proteome</keyword>
<sequence length="260" mass="28487">MHLLSSLPNPSGPCHFKASAIAVSIPFSRCHARSSERPPLILACTSIASQQEETRLNKKEDKCKTCDKTVHFIDLLTADGVSYHKTCFKCSHCKGTLSMCSYSSMDGVLYCKTHFEQLFKESGSFSKNFTTGGKSTDKPDQSKAPNKMSSIFSGTQDKCAACQKTVYPLEKLSLEGECYHKNCFRCSHGGCTLTTSSYAALNGILYCKIHFSQLFKEKGSYNHLIKTAQTKKENEEAAAAAETADGEAEAEKEVPPQDAT</sequence>
<dbReference type="PROSITE" id="PS50023">
    <property type="entry name" value="LIM_DOMAIN_2"/>
    <property type="match status" value="2"/>
</dbReference>
<dbReference type="PROSITE" id="PS00478">
    <property type="entry name" value="LIM_DOMAIN_1"/>
    <property type="match status" value="1"/>
</dbReference>
<proteinExistence type="predicted"/>
<reference evidence="7" key="1">
    <citation type="submission" date="2023-07" db="EMBL/GenBank/DDBJ databases">
        <title>A chromosome-level genome assembly of Lolium multiflorum.</title>
        <authorList>
            <person name="Chen Y."/>
            <person name="Copetti D."/>
            <person name="Kolliker R."/>
            <person name="Studer B."/>
        </authorList>
    </citation>
    <scope>NUCLEOTIDE SEQUENCE</scope>
    <source>
        <strain evidence="7">02402/16</strain>
        <tissue evidence="7">Leaf</tissue>
    </source>
</reference>
<accession>A0AAD8RD65</accession>
<feature type="region of interest" description="Disordered" evidence="5">
    <location>
        <begin position="233"/>
        <end position="260"/>
    </location>
</feature>
<comment type="caution">
    <text evidence="7">The sequence shown here is derived from an EMBL/GenBank/DDBJ whole genome shotgun (WGS) entry which is preliminary data.</text>
</comment>
<feature type="compositionally biased region" description="Basic and acidic residues" evidence="5">
    <location>
        <begin position="249"/>
        <end position="260"/>
    </location>
</feature>
<gene>
    <name evidence="7" type="ORF">QYE76_023978</name>
</gene>
<dbReference type="PANTHER" id="PTHR24206">
    <property type="entry name" value="OS06G0237300 PROTEIN"/>
    <property type="match status" value="1"/>
</dbReference>
<keyword evidence="2 4" id="KW-0862">Zinc</keyword>
<dbReference type="GO" id="GO:0051017">
    <property type="term" value="P:actin filament bundle assembly"/>
    <property type="evidence" value="ECO:0007669"/>
    <property type="project" value="UniProtKB-ARBA"/>
</dbReference>
<evidence type="ECO:0000256" key="3">
    <source>
        <dbReference type="ARBA" id="ARBA00023038"/>
    </source>
</evidence>